<comment type="catalytic activity">
    <reaction evidence="4">
        <text>L-phenylalanyl-tRNA(Phe) + an N-terminal L-alpha-aminoacyl-[protein] = an N-terminal L-phenylalanyl-L-alpha-aminoacyl-[protein] + tRNA(Phe)</text>
        <dbReference type="Rhea" id="RHEA:43632"/>
        <dbReference type="Rhea" id="RHEA-COMP:9668"/>
        <dbReference type="Rhea" id="RHEA-COMP:9699"/>
        <dbReference type="Rhea" id="RHEA-COMP:10636"/>
        <dbReference type="Rhea" id="RHEA-COMP:10637"/>
        <dbReference type="ChEBI" id="CHEBI:78442"/>
        <dbReference type="ChEBI" id="CHEBI:78531"/>
        <dbReference type="ChEBI" id="CHEBI:78597"/>
        <dbReference type="ChEBI" id="CHEBI:83561"/>
        <dbReference type="EC" id="2.3.2.6"/>
    </reaction>
</comment>
<dbReference type="GO" id="GO:0030163">
    <property type="term" value="P:protein catabolic process"/>
    <property type="evidence" value="ECO:0007669"/>
    <property type="project" value="UniProtKB-UniRule"/>
</dbReference>
<dbReference type="PANTHER" id="PTHR30098:SF2">
    <property type="entry name" value="LEUCYL_PHENYLALANYL-TRNA--PROTEIN TRANSFERASE"/>
    <property type="match status" value="1"/>
</dbReference>
<evidence type="ECO:0000313" key="6">
    <source>
        <dbReference type="Proteomes" id="UP000234462"/>
    </source>
</evidence>
<dbReference type="RefSeq" id="WP_308297873.1">
    <property type="nucleotide sequence ID" value="NZ_FXZM01000017.1"/>
</dbReference>
<keyword evidence="1 4" id="KW-0963">Cytoplasm</keyword>
<dbReference type="InterPro" id="IPR004616">
    <property type="entry name" value="Leu/Phe-tRNA_Trfase"/>
</dbReference>
<dbReference type="SUPFAM" id="SSF55729">
    <property type="entry name" value="Acyl-CoA N-acyltransferases (Nat)"/>
    <property type="match status" value="1"/>
</dbReference>
<keyword evidence="2 4" id="KW-0808">Transferase</keyword>
<comment type="catalytic activity">
    <reaction evidence="4">
        <text>N-terminal L-arginyl-[protein] + L-leucyl-tRNA(Leu) = N-terminal L-leucyl-L-arginyl-[protein] + tRNA(Leu) + H(+)</text>
        <dbReference type="Rhea" id="RHEA:50416"/>
        <dbReference type="Rhea" id="RHEA-COMP:9613"/>
        <dbReference type="Rhea" id="RHEA-COMP:9622"/>
        <dbReference type="Rhea" id="RHEA-COMP:12672"/>
        <dbReference type="Rhea" id="RHEA-COMP:12673"/>
        <dbReference type="ChEBI" id="CHEBI:15378"/>
        <dbReference type="ChEBI" id="CHEBI:64719"/>
        <dbReference type="ChEBI" id="CHEBI:78442"/>
        <dbReference type="ChEBI" id="CHEBI:78494"/>
        <dbReference type="ChEBI" id="CHEBI:133044"/>
        <dbReference type="EC" id="2.3.2.6"/>
    </reaction>
</comment>
<sequence>MMHDEDLKAVSVGFSGDVDLVMSAYRAGLFPMGLGDDGGPPMGWWAPTVRGVLLPGGLRVSRSLRRSMQDFTFTVDQSFADVVAGCADTSREGSWITEGFARMYDDLHAAGWAHSVEVRDADGRLVGGLFGISFGAVFVGESMFHAETDASKAALVHLSGLLDERCGVRWVIDVQWSTPHLESLGVSELTGLEYLDRLHRAEGAPVSEVFFS</sequence>
<dbReference type="EMBL" id="FXZM01000017">
    <property type="protein sequence ID" value="SMY13143.1"/>
    <property type="molecule type" value="Genomic_DNA"/>
</dbReference>
<dbReference type="GO" id="GO:0005737">
    <property type="term" value="C:cytoplasm"/>
    <property type="evidence" value="ECO:0007669"/>
    <property type="project" value="UniProtKB-SubCell"/>
</dbReference>
<keyword evidence="3 4" id="KW-0012">Acyltransferase</keyword>
<reference evidence="6" key="1">
    <citation type="submission" date="2017-03" db="EMBL/GenBank/DDBJ databases">
        <authorList>
            <person name="Monnet C."/>
        </authorList>
    </citation>
    <scope>NUCLEOTIDE SEQUENCE [LARGE SCALE GENOMIC DNA]</scope>
    <source>
        <strain evidence="6">SJ5-8</strain>
    </source>
</reference>
<evidence type="ECO:0000256" key="4">
    <source>
        <dbReference type="HAMAP-Rule" id="MF_00688"/>
    </source>
</evidence>
<dbReference type="InterPro" id="IPR042203">
    <property type="entry name" value="Leu/Phe-tRNA_Trfase_C"/>
</dbReference>
<evidence type="ECO:0000256" key="3">
    <source>
        <dbReference type="ARBA" id="ARBA00023315"/>
    </source>
</evidence>
<dbReference type="InterPro" id="IPR016181">
    <property type="entry name" value="Acyl_CoA_acyltransferase"/>
</dbReference>
<dbReference type="EC" id="2.3.2.6" evidence="4"/>
<comment type="subcellular location">
    <subcellularLocation>
        <location evidence="4">Cytoplasm</location>
    </subcellularLocation>
</comment>
<comment type="catalytic activity">
    <reaction evidence="4">
        <text>N-terminal L-lysyl-[protein] + L-leucyl-tRNA(Leu) = N-terminal L-leucyl-L-lysyl-[protein] + tRNA(Leu) + H(+)</text>
        <dbReference type="Rhea" id="RHEA:12340"/>
        <dbReference type="Rhea" id="RHEA-COMP:9613"/>
        <dbReference type="Rhea" id="RHEA-COMP:9622"/>
        <dbReference type="Rhea" id="RHEA-COMP:12670"/>
        <dbReference type="Rhea" id="RHEA-COMP:12671"/>
        <dbReference type="ChEBI" id="CHEBI:15378"/>
        <dbReference type="ChEBI" id="CHEBI:65249"/>
        <dbReference type="ChEBI" id="CHEBI:78442"/>
        <dbReference type="ChEBI" id="CHEBI:78494"/>
        <dbReference type="ChEBI" id="CHEBI:133043"/>
        <dbReference type="EC" id="2.3.2.6"/>
    </reaction>
</comment>
<evidence type="ECO:0000256" key="2">
    <source>
        <dbReference type="ARBA" id="ARBA00022679"/>
    </source>
</evidence>
<gene>
    <name evidence="4" type="primary">aat</name>
    <name evidence="5" type="ORF">BJEO58_02753</name>
</gene>
<dbReference type="Gene3D" id="3.40.630.70">
    <property type="entry name" value="Leucyl/phenylalanyl-tRNA-protein transferase, C-terminal domain"/>
    <property type="match status" value="1"/>
</dbReference>
<dbReference type="AlphaFoldDB" id="A0A2H1L9J4"/>
<keyword evidence="6" id="KW-1185">Reference proteome</keyword>
<dbReference type="NCBIfam" id="TIGR00667">
    <property type="entry name" value="aat"/>
    <property type="match status" value="1"/>
</dbReference>
<comment type="similarity">
    <text evidence="4">Belongs to the L/F-transferase family.</text>
</comment>
<evidence type="ECO:0000313" key="5">
    <source>
        <dbReference type="EMBL" id="SMY13143.1"/>
    </source>
</evidence>
<dbReference type="GO" id="GO:0008914">
    <property type="term" value="F:leucyl-tRNA--protein transferase activity"/>
    <property type="evidence" value="ECO:0007669"/>
    <property type="project" value="UniProtKB-UniRule"/>
</dbReference>
<evidence type="ECO:0000256" key="1">
    <source>
        <dbReference type="ARBA" id="ARBA00022490"/>
    </source>
</evidence>
<dbReference type="PANTHER" id="PTHR30098">
    <property type="entry name" value="LEUCYL/PHENYLALANYL-TRNA--PROTEIN TRANSFERASE"/>
    <property type="match status" value="1"/>
</dbReference>
<accession>A0A2H1L9J4</accession>
<name>A0A2H1L9J4_9MICO</name>
<comment type="function">
    <text evidence="4">Functions in the N-end rule pathway of protein degradation where it conjugates Leu, Phe and, less efficiently, Met from aminoacyl-tRNAs to the N-termini of proteins containing an N-terminal arginine or lysine.</text>
</comment>
<dbReference type="HAMAP" id="MF_00688">
    <property type="entry name" value="Leu_Phe_trans"/>
    <property type="match status" value="1"/>
</dbReference>
<dbReference type="Pfam" id="PF03588">
    <property type="entry name" value="Leu_Phe_trans"/>
    <property type="match status" value="1"/>
</dbReference>
<dbReference type="Proteomes" id="UP000234462">
    <property type="component" value="Unassembled WGS sequence"/>
</dbReference>
<protein>
    <recommendedName>
        <fullName evidence="4">Leucyl/phenylalanyl-tRNA--protein transferase</fullName>
        <ecNumber evidence="4">2.3.2.6</ecNumber>
    </recommendedName>
    <alternativeName>
        <fullName evidence="4">L/F-transferase</fullName>
    </alternativeName>
    <alternativeName>
        <fullName evidence="4">Leucyltransferase</fullName>
    </alternativeName>
    <alternativeName>
        <fullName evidence="4">Phenyalanyltransferase</fullName>
    </alternativeName>
</protein>
<proteinExistence type="inferred from homology"/>
<organism evidence="5 6">
    <name type="scientific">Brevibacterium jeotgali</name>
    <dbReference type="NCBI Taxonomy" id="1262550"/>
    <lineage>
        <taxon>Bacteria</taxon>
        <taxon>Bacillati</taxon>
        <taxon>Actinomycetota</taxon>
        <taxon>Actinomycetes</taxon>
        <taxon>Micrococcales</taxon>
        <taxon>Brevibacteriaceae</taxon>
        <taxon>Brevibacterium</taxon>
    </lineage>
</organism>